<dbReference type="AlphaFoldDB" id="A0A369BG37"/>
<accession>A0A369BG37</accession>
<keyword evidence="1" id="KW-0812">Transmembrane</keyword>
<sequence>MNKIEERLAEEKKAMDSITAPEDLEMRLRKALDSAPLRTKKTVPAIWKAAAAVLLFIAVLGSNYPAFAYYGKQLLGFDGLISGTLQDLNDQGKGQSVEKKMTLEDGTELTIDGLMADANQFILFYTLTNPKGISDAAATGLFSPAKITGFLSDSFVESGASEMNNGHTEIKGMFTFEPVSPFAKKLTLQFRQLLPDKPVKDSELTFAYDPNKAMQTEVKQRIRKTLKVDRGTITFQSITATPTMTTIKGTLDIDNFDRIRSALEGVELIANGKPVTQTGSGRQSSYAGMKFDIRYDALPPDLESLELVIKEFVGYRKLDLNLPLPSPADQPVLLEDKELWIKKVAATSQGIEITIATEQDVMLDGVSIGANGENIPLNTTLNQHDATLPDGTILKERTLLFDSSVQPDQLIIKGMHYMKEYDMNIGIPVD</sequence>
<reference evidence="3 4" key="1">
    <citation type="submission" date="2018-07" db="EMBL/GenBank/DDBJ databases">
        <title>Genomic Encyclopedia of Type Strains, Phase III (KMG-III): the genomes of soil and plant-associated and newly described type strains.</title>
        <authorList>
            <person name="Whitman W."/>
        </authorList>
    </citation>
    <scope>NUCLEOTIDE SEQUENCE [LARGE SCALE GENOMIC DNA]</scope>
    <source>
        <strain evidence="3 4">CECT 8333</strain>
    </source>
</reference>
<dbReference type="EMBL" id="QPJW01000006">
    <property type="protein sequence ID" value="RCX18654.1"/>
    <property type="molecule type" value="Genomic_DNA"/>
</dbReference>
<evidence type="ECO:0000256" key="1">
    <source>
        <dbReference type="SAM" id="Phobius"/>
    </source>
</evidence>
<protein>
    <submittedName>
        <fullName evidence="3">Uncharacterized protein DUF4179</fullName>
    </submittedName>
</protein>
<dbReference type="Pfam" id="PF13786">
    <property type="entry name" value="DUF4179"/>
    <property type="match status" value="1"/>
</dbReference>
<dbReference type="Proteomes" id="UP000253090">
    <property type="component" value="Unassembled WGS sequence"/>
</dbReference>
<comment type="caution">
    <text evidence="3">The sequence shown here is derived from an EMBL/GenBank/DDBJ whole genome shotgun (WGS) entry which is preliminary data.</text>
</comment>
<dbReference type="InterPro" id="IPR025436">
    <property type="entry name" value="DUF4179"/>
</dbReference>
<gene>
    <name evidence="3" type="ORF">DFP94_106188</name>
</gene>
<evidence type="ECO:0000259" key="2">
    <source>
        <dbReference type="Pfam" id="PF13786"/>
    </source>
</evidence>
<dbReference type="OrthoDB" id="2961302at2"/>
<evidence type="ECO:0000313" key="4">
    <source>
        <dbReference type="Proteomes" id="UP000253090"/>
    </source>
</evidence>
<feature type="domain" description="DUF4179" evidence="2">
    <location>
        <begin position="45"/>
        <end position="127"/>
    </location>
</feature>
<dbReference type="RefSeq" id="WP_114497516.1">
    <property type="nucleotide sequence ID" value="NZ_QPJW01000006.1"/>
</dbReference>
<keyword evidence="1" id="KW-1133">Transmembrane helix</keyword>
<evidence type="ECO:0000313" key="3">
    <source>
        <dbReference type="EMBL" id="RCX18654.1"/>
    </source>
</evidence>
<name>A0A369BG37_9BACL</name>
<keyword evidence="1" id="KW-0472">Membrane</keyword>
<proteinExistence type="predicted"/>
<organism evidence="3 4">
    <name type="scientific">Fontibacillus phaseoli</name>
    <dbReference type="NCBI Taxonomy" id="1416533"/>
    <lineage>
        <taxon>Bacteria</taxon>
        <taxon>Bacillati</taxon>
        <taxon>Bacillota</taxon>
        <taxon>Bacilli</taxon>
        <taxon>Bacillales</taxon>
        <taxon>Paenibacillaceae</taxon>
        <taxon>Fontibacillus</taxon>
    </lineage>
</organism>
<feature type="transmembrane region" description="Helical" evidence="1">
    <location>
        <begin position="45"/>
        <end position="64"/>
    </location>
</feature>
<keyword evidence="4" id="KW-1185">Reference proteome</keyword>